<dbReference type="AlphaFoldDB" id="A0A9W6EVJ9"/>
<dbReference type="EMBL" id="BRVP01000013">
    <property type="protein sequence ID" value="GLB53016.1"/>
    <property type="molecule type" value="Genomic_DNA"/>
</dbReference>
<sequence length="151" mass="17148">MFTVNVWGQNDTLCKHITVTYSDSLAAYTYSSPEIKGLHISEQVVNTGEEPLVKIHLSITKKDLKKEAIGAALILEDHKFIIRGTEEVTYYKTDTNQYTYNATITLTPEDIILLQKKRIITIMISGFTNRISSEENETLKSYLACILNKIE</sequence>
<proteinExistence type="predicted"/>
<name>A0A9W6EVJ9_9FLAO</name>
<accession>A0A9W6EVJ9</accession>
<organism evidence="1 2">
    <name type="scientific">Neptunitalea chrysea</name>
    <dbReference type="NCBI Taxonomy" id="1647581"/>
    <lineage>
        <taxon>Bacteria</taxon>
        <taxon>Pseudomonadati</taxon>
        <taxon>Bacteroidota</taxon>
        <taxon>Flavobacteriia</taxon>
        <taxon>Flavobacteriales</taxon>
        <taxon>Flavobacteriaceae</taxon>
        <taxon>Neptunitalea</taxon>
    </lineage>
</organism>
<protein>
    <submittedName>
        <fullName evidence="1">Uncharacterized protein</fullName>
    </submittedName>
</protein>
<gene>
    <name evidence="1" type="ORF">NBRC110019_20560</name>
</gene>
<comment type="caution">
    <text evidence="1">The sequence shown here is derived from an EMBL/GenBank/DDBJ whole genome shotgun (WGS) entry which is preliminary data.</text>
</comment>
<evidence type="ECO:0000313" key="2">
    <source>
        <dbReference type="Proteomes" id="UP001143545"/>
    </source>
</evidence>
<dbReference type="Proteomes" id="UP001143545">
    <property type="component" value="Unassembled WGS sequence"/>
</dbReference>
<evidence type="ECO:0000313" key="1">
    <source>
        <dbReference type="EMBL" id="GLB53016.1"/>
    </source>
</evidence>
<keyword evidence="2" id="KW-1185">Reference proteome</keyword>
<reference evidence="1" key="1">
    <citation type="submission" date="2022-07" db="EMBL/GenBank/DDBJ databases">
        <title>Taxonomy of Novel Oxalotrophic and Methylotrophic Bacteria.</title>
        <authorList>
            <person name="Sahin N."/>
            <person name="Tani A."/>
        </authorList>
    </citation>
    <scope>NUCLEOTIDE SEQUENCE</scope>
    <source>
        <strain evidence="1">AM327</strain>
    </source>
</reference>